<feature type="region of interest" description="Disordered" evidence="1">
    <location>
        <begin position="82"/>
        <end position="102"/>
    </location>
</feature>
<comment type="caution">
    <text evidence="2">The sequence shown here is derived from an EMBL/GenBank/DDBJ whole genome shotgun (WGS) entry which is preliminary data.</text>
</comment>
<dbReference type="EMBL" id="BGPR01004732">
    <property type="protein sequence ID" value="GBN02784.1"/>
    <property type="molecule type" value="Genomic_DNA"/>
</dbReference>
<name>A0A4Y2KJJ4_ARAVE</name>
<protein>
    <submittedName>
        <fullName evidence="2">Uncharacterized protein</fullName>
    </submittedName>
</protein>
<dbReference type="Proteomes" id="UP000499080">
    <property type="component" value="Unassembled WGS sequence"/>
</dbReference>
<accession>A0A4Y2KJJ4</accession>
<reference evidence="2 3" key="1">
    <citation type="journal article" date="2019" name="Sci. Rep.">
        <title>Orb-weaving spider Araneus ventricosus genome elucidates the spidroin gene catalogue.</title>
        <authorList>
            <person name="Kono N."/>
            <person name="Nakamura H."/>
            <person name="Ohtoshi R."/>
            <person name="Moran D.A.P."/>
            <person name="Shinohara A."/>
            <person name="Yoshida Y."/>
            <person name="Fujiwara M."/>
            <person name="Mori M."/>
            <person name="Tomita M."/>
            <person name="Arakawa K."/>
        </authorList>
    </citation>
    <scope>NUCLEOTIDE SEQUENCE [LARGE SCALE GENOMIC DNA]</scope>
</reference>
<gene>
    <name evidence="2" type="ORF">AVEN_20878_1</name>
</gene>
<evidence type="ECO:0000313" key="2">
    <source>
        <dbReference type="EMBL" id="GBN02784.1"/>
    </source>
</evidence>
<dbReference type="AlphaFoldDB" id="A0A4Y2KJJ4"/>
<evidence type="ECO:0000256" key="1">
    <source>
        <dbReference type="SAM" id="MobiDB-lite"/>
    </source>
</evidence>
<organism evidence="2 3">
    <name type="scientific">Araneus ventricosus</name>
    <name type="common">Orbweaver spider</name>
    <name type="synonym">Epeira ventricosa</name>
    <dbReference type="NCBI Taxonomy" id="182803"/>
    <lineage>
        <taxon>Eukaryota</taxon>
        <taxon>Metazoa</taxon>
        <taxon>Ecdysozoa</taxon>
        <taxon>Arthropoda</taxon>
        <taxon>Chelicerata</taxon>
        <taxon>Arachnida</taxon>
        <taxon>Araneae</taxon>
        <taxon>Araneomorphae</taxon>
        <taxon>Entelegynae</taxon>
        <taxon>Araneoidea</taxon>
        <taxon>Araneidae</taxon>
        <taxon>Araneus</taxon>
    </lineage>
</organism>
<evidence type="ECO:0000313" key="3">
    <source>
        <dbReference type="Proteomes" id="UP000499080"/>
    </source>
</evidence>
<keyword evidence="3" id="KW-1185">Reference proteome</keyword>
<sequence length="114" mass="13176">MISPKIYCVCGLCIFTFSILNDHKCPLKKRMKQGHYDCFHPGLFMKSQHRNKRMAPLRHDFTEDMLCLLAVHIHFLNPERPLIPTQEKNGGSPKSSNTPAKFEPSFVKCNFLNI</sequence>
<proteinExistence type="predicted"/>
<feature type="compositionally biased region" description="Polar residues" evidence="1">
    <location>
        <begin position="86"/>
        <end position="99"/>
    </location>
</feature>